<dbReference type="PROSITE" id="PS50937">
    <property type="entry name" value="HTH_MERR_2"/>
    <property type="match status" value="1"/>
</dbReference>
<dbReference type="InterPro" id="IPR000551">
    <property type="entry name" value="MerR-type_HTH_dom"/>
</dbReference>
<dbReference type="PANTHER" id="PTHR30204">
    <property type="entry name" value="REDOX-CYCLING DRUG-SENSING TRANSCRIPTIONAL ACTIVATOR SOXR"/>
    <property type="match status" value="1"/>
</dbReference>
<dbReference type="InterPro" id="IPR047057">
    <property type="entry name" value="MerR_fam"/>
</dbReference>
<dbReference type="InterPro" id="IPR009061">
    <property type="entry name" value="DNA-bd_dom_put_sf"/>
</dbReference>
<protein>
    <submittedName>
        <fullName evidence="3">MerR family transcriptional regulator, redox-sensitive transcriptional activator SoxR</fullName>
    </submittedName>
</protein>
<reference evidence="3" key="1">
    <citation type="submission" date="2022-06" db="EMBL/GenBank/DDBJ databases">
        <title>Genomic Encyclopedia of Archaeal and Bacterial Type Strains, Phase II (KMG-II): from individual species to whole genera.</title>
        <authorList>
            <person name="Goeker M."/>
        </authorList>
    </citation>
    <scope>NUCLEOTIDE SEQUENCE</scope>
    <source>
        <strain evidence="3">DSM 43935</strain>
    </source>
</reference>
<evidence type="ECO:0000313" key="3">
    <source>
        <dbReference type="EMBL" id="MCP2163307.1"/>
    </source>
</evidence>
<dbReference type="SUPFAM" id="SSF46955">
    <property type="entry name" value="Putative DNA-binding domain"/>
    <property type="match status" value="1"/>
</dbReference>
<dbReference type="Proteomes" id="UP001206128">
    <property type="component" value="Unassembled WGS sequence"/>
</dbReference>
<name>A0AAE3G7Y8_9PSEU</name>
<proteinExistence type="predicted"/>
<feature type="domain" description="HTH merR-type" evidence="2">
    <location>
        <begin position="1"/>
        <end position="68"/>
    </location>
</feature>
<keyword evidence="1" id="KW-0238">DNA-binding</keyword>
<dbReference type="Gene3D" id="1.10.1660.10">
    <property type="match status" value="1"/>
</dbReference>
<dbReference type="AlphaFoldDB" id="A0AAE3G7Y8"/>
<gene>
    <name evidence="3" type="ORF">LX83_000147</name>
</gene>
<evidence type="ECO:0000256" key="1">
    <source>
        <dbReference type="ARBA" id="ARBA00023125"/>
    </source>
</evidence>
<dbReference type="SMART" id="SM00422">
    <property type="entry name" value="HTH_MERR"/>
    <property type="match status" value="1"/>
</dbReference>
<sequence length="138" mass="15859">MSIREVADRFGLPISTLHYWERRNLIRPHRRSGRRYYSRNQVYRIALIQLWRDTGQLSLDEIATVLAGRTATHDWRDTVAARVEAIGAQITRLTTARTYLSHLLECPQDNALEQCPQFRATVAEKADVDGRRAPSGRA</sequence>
<dbReference type="RefSeq" id="WP_308203885.1">
    <property type="nucleotide sequence ID" value="NZ_JAMTCK010000001.1"/>
</dbReference>
<keyword evidence="4" id="KW-1185">Reference proteome</keyword>
<evidence type="ECO:0000313" key="4">
    <source>
        <dbReference type="Proteomes" id="UP001206128"/>
    </source>
</evidence>
<accession>A0AAE3G7Y8</accession>
<dbReference type="GO" id="GO:0003677">
    <property type="term" value="F:DNA binding"/>
    <property type="evidence" value="ECO:0007669"/>
    <property type="project" value="UniProtKB-KW"/>
</dbReference>
<comment type="caution">
    <text evidence="3">The sequence shown here is derived from an EMBL/GenBank/DDBJ whole genome shotgun (WGS) entry which is preliminary data.</text>
</comment>
<dbReference type="EMBL" id="JAMTCK010000001">
    <property type="protein sequence ID" value="MCP2163307.1"/>
    <property type="molecule type" value="Genomic_DNA"/>
</dbReference>
<dbReference type="GO" id="GO:0003700">
    <property type="term" value="F:DNA-binding transcription factor activity"/>
    <property type="evidence" value="ECO:0007669"/>
    <property type="project" value="InterPro"/>
</dbReference>
<dbReference type="PANTHER" id="PTHR30204:SF97">
    <property type="entry name" value="MERR FAMILY REGULATORY PROTEIN"/>
    <property type="match status" value="1"/>
</dbReference>
<evidence type="ECO:0000259" key="2">
    <source>
        <dbReference type="PROSITE" id="PS50937"/>
    </source>
</evidence>
<organism evidence="3 4">
    <name type="scientific">Goodfellowiella coeruleoviolacea</name>
    <dbReference type="NCBI Taxonomy" id="334858"/>
    <lineage>
        <taxon>Bacteria</taxon>
        <taxon>Bacillati</taxon>
        <taxon>Actinomycetota</taxon>
        <taxon>Actinomycetes</taxon>
        <taxon>Pseudonocardiales</taxon>
        <taxon>Pseudonocardiaceae</taxon>
        <taxon>Goodfellowiella</taxon>
    </lineage>
</organism>
<dbReference type="Pfam" id="PF13411">
    <property type="entry name" value="MerR_1"/>
    <property type="match status" value="1"/>
</dbReference>